<evidence type="ECO:0000259" key="6">
    <source>
        <dbReference type="PROSITE" id="PS51714"/>
    </source>
</evidence>
<dbReference type="InterPro" id="IPR039761">
    <property type="entry name" value="Bms1/Tsr1"/>
</dbReference>
<dbReference type="GO" id="GO:0000462">
    <property type="term" value="P:maturation of SSU-rRNA from tricistronic rRNA transcript (SSU-rRNA, 5.8S rRNA, LSU-rRNA)"/>
    <property type="evidence" value="ECO:0007669"/>
    <property type="project" value="TreeGrafter"/>
</dbReference>
<proteinExistence type="inferred from homology"/>
<dbReference type="EMBL" id="SWFT01000121">
    <property type="protein sequence ID" value="KAA8899695.1"/>
    <property type="molecule type" value="Genomic_DNA"/>
</dbReference>
<keyword evidence="8" id="KW-1185">Reference proteome</keyword>
<dbReference type="GO" id="GO:0005525">
    <property type="term" value="F:GTP binding"/>
    <property type="evidence" value="ECO:0007669"/>
    <property type="project" value="TreeGrafter"/>
</dbReference>
<sequence>MAGGTSHRSTLKKDHKRFKSRHSTKGQLKNEHKGKVEKTAAGNKGRSRPLSKIERRNLAKQLKQNKIDDTKQIRRMYDSVEKNVCVISLTEDVDPVVIAQRLSGSEDQLAYPSITVVKNTRFKSTMRFVIPDHSSMLAILDAARVADFVVFGLSATEEVSPQFGEQILRGVIGQGIASAVGVLPNLVSAYPKRNLQLDVRQSLQSFFNHFFPAEDKLYALEVESELLNCQRVFCQRIPQQITWRDHHRGWLLADNVGHDGNHLVLEGVVRGIGLHANRLVHLPNFGDFQIAKIELKETEYLPDEDRDTLDQLNPEVDMEDVNDDIEDFYSEGVRMEGRSYIDAGNNRPTRRFALPKGTSDYQAKWLIDDVLEDVSDVEEESEFTGFDNDDAMEDDQDVEFDDTASMAPTEATGMHIDLSPEEEERQLAEFRKLEHEDAEFPDEIELHPSESGKERLAAYRGVKSLAGCDWDYDEFDVEAPQEWSKLLRVGNYKATANKLHKDAEAAAQCGMGTRVRLYIDAPAAVMESLNPQVAPVVVFGLMPHENKYGVCNWQFSKWEDYEKPIASEQPLVVQYGFRRIIINPLFSGQQHHKNNVQKFESFVHDSAVATALAPVTFSQAPSLFFKPTSEGLGVEFVGQGTFLNCDHTRIIAQRAVLTGHPVKIHKRVVTVRYMFFNTDDINYFKAIPLFTKSGRTGFIKESLGTHGYFKATFDGKLTSQDIVGMSMYKRVWPRMAQEFTP</sequence>
<protein>
    <recommendedName>
        <fullName evidence="6">Bms1-type G domain-containing protein</fullName>
    </recommendedName>
</protein>
<keyword evidence="3" id="KW-0539">Nucleus</keyword>
<reference evidence="7 8" key="1">
    <citation type="submission" date="2019-07" db="EMBL/GenBank/DDBJ databases">
        <title>Genome assembly of two rare yeast pathogens: Diutina rugosa and Trichomonascus ciferrii.</title>
        <authorList>
            <person name="Mixao V."/>
            <person name="Saus E."/>
            <person name="Hansen A."/>
            <person name="Lass-Flor C."/>
            <person name="Gabaldon T."/>
        </authorList>
    </citation>
    <scope>NUCLEOTIDE SEQUENCE [LARGE SCALE GENOMIC DNA]</scope>
    <source>
        <strain evidence="7 8">CBS 613</strain>
    </source>
</reference>
<evidence type="ECO:0000256" key="3">
    <source>
        <dbReference type="ARBA" id="ARBA00023242"/>
    </source>
</evidence>
<dbReference type="GO" id="GO:0030688">
    <property type="term" value="C:preribosome, small subunit precursor"/>
    <property type="evidence" value="ECO:0007669"/>
    <property type="project" value="TreeGrafter"/>
</dbReference>
<accession>A0A642UII1</accession>
<dbReference type="GO" id="GO:0034511">
    <property type="term" value="F:U3 snoRNA binding"/>
    <property type="evidence" value="ECO:0007669"/>
    <property type="project" value="TreeGrafter"/>
</dbReference>
<feature type="compositionally biased region" description="Basic residues" evidence="5">
    <location>
        <begin position="9"/>
        <end position="24"/>
    </location>
</feature>
<feature type="domain" description="Bms1-type G" evidence="6">
    <location>
        <begin position="80"/>
        <end position="239"/>
    </location>
</feature>
<evidence type="ECO:0000256" key="1">
    <source>
        <dbReference type="ARBA" id="ARBA00004604"/>
    </source>
</evidence>
<dbReference type="VEuPathDB" id="FungiDB:DIURU_004178"/>
<dbReference type="GO" id="GO:0005730">
    <property type="term" value="C:nucleolus"/>
    <property type="evidence" value="ECO:0007669"/>
    <property type="project" value="UniProtKB-SubCell"/>
</dbReference>
<dbReference type="GeneID" id="54782829"/>
<dbReference type="PANTHER" id="PTHR12858:SF1">
    <property type="entry name" value="PRE-RRNA-PROCESSING PROTEIN TSR1 HOMOLOG"/>
    <property type="match status" value="1"/>
</dbReference>
<dbReference type="RefSeq" id="XP_034011041.1">
    <property type="nucleotide sequence ID" value="XM_034157022.1"/>
</dbReference>
<dbReference type="InterPro" id="IPR030387">
    <property type="entry name" value="G_Bms1/Tsr1_dom"/>
</dbReference>
<comment type="subcellular location">
    <subcellularLocation>
        <location evidence="1">Nucleus</location>
        <location evidence="1">Nucleolus</location>
    </subcellularLocation>
</comment>
<dbReference type="InterPro" id="IPR007034">
    <property type="entry name" value="BMS1_TSR1_C"/>
</dbReference>
<dbReference type="Pfam" id="PF08142">
    <property type="entry name" value="AARP2CN"/>
    <property type="match status" value="1"/>
</dbReference>
<name>A0A642UII1_DIURU</name>
<dbReference type="Pfam" id="PF22298">
    <property type="entry name" value="Tsr1_G-like"/>
    <property type="match status" value="1"/>
</dbReference>
<evidence type="ECO:0000256" key="2">
    <source>
        <dbReference type="ARBA" id="ARBA00022517"/>
    </source>
</evidence>
<dbReference type="GO" id="GO:0003924">
    <property type="term" value="F:GTPase activity"/>
    <property type="evidence" value="ECO:0007669"/>
    <property type="project" value="TreeGrafter"/>
</dbReference>
<comment type="similarity">
    <text evidence="4">Belongs to the TRAFAC class translation factor GTPase superfamily. Bms1-like GTPase family. TSR1 subfamily.</text>
</comment>
<dbReference type="PANTHER" id="PTHR12858">
    <property type="entry name" value="RIBOSOME BIOGENESIS PROTEIN"/>
    <property type="match status" value="1"/>
</dbReference>
<evidence type="ECO:0000256" key="5">
    <source>
        <dbReference type="SAM" id="MobiDB-lite"/>
    </source>
</evidence>
<dbReference type="SMART" id="SM01362">
    <property type="entry name" value="DUF663"/>
    <property type="match status" value="1"/>
</dbReference>
<feature type="compositionally biased region" description="Basic and acidic residues" evidence="5">
    <location>
        <begin position="28"/>
        <end position="38"/>
    </location>
</feature>
<organism evidence="7 8">
    <name type="scientific">Diutina rugosa</name>
    <name type="common">Yeast</name>
    <name type="synonym">Candida rugosa</name>
    <dbReference type="NCBI Taxonomy" id="5481"/>
    <lineage>
        <taxon>Eukaryota</taxon>
        <taxon>Fungi</taxon>
        <taxon>Dikarya</taxon>
        <taxon>Ascomycota</taxon>
        <taxon>Saccharomycotina</taxon>
        <taxon>Pichiomycetes</taxon>
        <taxon>Debaryomycetaceae</taxon>
        <taxon>Diutina</taxon>
    </lineage>
</organism>
<dbReference type="Pfam" id="PF04950">
    <property type="entry name" value="RIBIOP_C"/>
    <property type="match status" value="1"/>
</dbReference>
<dbReference type="OMA" id="MNLPRFK"/>
<keyword evidence="2" id="KW-0690">Ribosome biogenesis</keyword>
<dbReference type="InterPro" id="IPR012948">
    <property type="entry name" value="AARP2CN"/>
</dbReference>
<dbReference type="PROSITE" id="PS51714">
    <property type="entry name" value="G_BMS1"/>
    <property type="match status" value="1"/>
</dbReference>
<dbReference type="SMART" id="SM00785">
    <property type="entry name" value="AARP2CN"/>
    <property type="match status" value="1"/>
</dbReference>
<evidence type="ECO:0000313" key="8">
    <source>
        <dbReference type="Proteomes" id="UP000449547"/>
    </source>
</evidence>
<feature type="region of interest" description="Disordered" evidence="5">
    <location>
        <begin position="1"/>
        <end position="55"/>
    </location>
</feature>
<gene>
    <name evidence="7" type="ORF">DIURU_004178</name>
</gene>
<dbReference type="OrthoDB" id="119302at2759"/>
<evidence type="ECO:0000313" key="7">
    <source>
        <dbReference type="EMBL" id="KAA8899695.1"/>
    </source>
</evidence>
<dbReference type="AlphaFoldDB" id="A0A642UII1"/>
<dbReference type="GO" id="GO:0000479">
    <property type="term" value="P:endonucleolytic cleavage of tricistronic rRNA transcript (SSU-rRNA, 5.8S rRNA, LSU-rRNA)"/>
    <property type="evidence" value="ECO:0007669"/>
    <property type="project" value="TreeGrafter"/>
</dbReference>
<dbReference type="Proteomes" id="UP000449547">
    <property type="component" value="Unassembled WGS sequence"/>
</dbReference>
<evidence type="ECO:0000256" key="4">
    <source>
        <dbReference type="ARBA" id="ARBA00038288"/>
    </source>
</evidence>
<comment type="caution">
    <text evidence="7">The sequence shown here is derived from an EMBL/GenBank/DDBJ whole genome shotgun (WGS) entry which is preliminary data.</text>
</comment>